<evidence type="ECO:0000256" key="1">
    <source>
        <dbReference type="SAM" id="MobiDB-lite"/>
    </source>
</evidence>
<dbReference type="AlphaFoldDB" id="A0A0B2PSP5"/>
<dbReference type="EMBL" id="KN664227">
    <property type="protein sequence ID" value="KHN10602.1"/>
    <property type="molecule type" value="Genomic_DNA"/>
</dbReference>
<reference evidence="2" key="1">
    <citation type="submission" date="2014-07" db="EMBL/GenBank/DDBJ databases">
        <title>Identification of a novel salt tolerance gene in wild soybean by whole-genome sequencing.</title>
        <authorList>
            <person name="Lam H.-M."/>
            <person name="Qi X."/>
            <person name="Li M.-W."/>
            <person name="Liu X."/>
            <person name="Xie M."/>
            <person name="Ni M."/>
            <person name="Xu X."/>
        </authorList>
    </citation>
    <scope>NUCLEOTIDE SEQUENCE [LARGE SCALE GENOMIC DNA]</scope>
    <source>
        <tissue evidence="2">Root</tissue>
    </source>
</reference>
<feature type="compositionally biased region" description="Polar residues" evidence="1">
    <location>
        <begin position="1"/>
        <end position="17"/>
    </location>
</feature>
<feature type="region of interest" description="Disordered" evidence="1">
    <location>
        <begin position="1"/>
        <end position="28"/>
    </location>
</feature>
<sequence>MTQNSIQKHAKVNQSNEKAVDTDHKEQSSKWRMKDIWQVLIWLNGITLSSPSP</sequence>
<dbReference type="Proteomes" id="UP000053555">
    <property type="component" value="Unassembled WGS sequence"/>
</dbReference>
<feature type="compositionally biased region" description="Basic and acidic residues" evidence="1">
    <location>
        <begin position="18"/>
        <end position="28"/>
    </location>
</feature>
<proteinExistence type="predicted"/>
<organism evidence="2">
    <name type="scientific">Glycine soja</name>
    <name type="common">Wild soybean</name>
    <dbReference type="NCBI Taxonomy" id="3848"/>
    <lineage>
        <taxon>Eukaryota</taxon>
        <taxon>Viridiplantae</taxon>
        <taxon>Streptophyta</taxon>
        <taxon>Embryophyta</taxon>
        <taxon>Tracheophyta</taxon>
        <taxon>Spermatophyta</taxon>
        <taxon>Magnoliopsida</taxon>
        <taxon>eudicotyledons</taxon>
        <taxon>Gunneridae</taxon>
        <taxon>Pentapetalae</taxon>
        <taxon>rosids</taxon>
        <taxon>fabids</taxon>
        <taxon>Fabales</taxon>
        <taxon>Fabaceae</taxon>
        <taxon>Papilionoideae</taxon>
        <taxon>50 kb inversion clade</taxon>
        <taxon>NPAAA clade</taxon>
        <taxon>indigoferoid/millettioid clade</taxon>
        <taxon>Phaseoleae</taxon>
        <taxon>Glycine</taxon>
        <taxon>Glycine subgen. Soja</taxon>
    </lineage>
</organism>
<name>A0A0B2PSP5_GLYSO</name>
<accession>A0A0B2PSP5</accession>
<protein>
    <submittedName>
        <fullName evidence="2">Uncharacterized protein</fullName>
    </submittedName>
</protein>
<evidence type="ECO:0000313" key="2">
    <source>
        <dbReference type="EMBL" id="KHN10602.1"/>
    </source>
</evidence>
<gene>
    <name evidence="2" type="ORF">glysoja_029147</name>
</gene>